<feature type="transmembrane region" description="Helical" evidence="10">
    <location>
        <begin position="12"/>
        <end position="34"/>
    </location>
</feature>
<dbReference type="EMBL" id="CP010537">
    <property type="protein sequence ID" value="AJG24507.1"/>
    <property type="molecule type" value="Genomic_DNA"/>
</dbReference>
<dbReference type="Gene3D" id="3.20.20.450">
    <property type="entry name" value="EAL domain"/>
    <property type="match status" value="1"/>
</dbReference>
<keyword evidence="5 10" id="KW-0812">Transmembrane</keyword>
<evidence type="ECO:0000256" key="1">
    <source>
        <dbReference type="ARBA" id="ARBA00004651"/>
    </source>
</evidence>
<dbReference type="GO" id="GO:0005886">
    <property type="term" value="C:plasma membrane"/>
    <property type="evidence" value="ECO:0007669"/>
    <property type="project" value="UniProtKB-SubCell"/>
</dbReference>
<dbReference type="PANTHER" id="PTHR33121">
    <property type="entry name" value="CYCLIC DI-GMP PHOSPHODIESTERASE PDEF"/>
    <property type="match status" value="1"/>
</dbReference>
<accession>A0A0C4YFC8</accession>
<dbReference type="CDD" id="cd01948">
    <property type="entry name" value="EAL"/>
    <property type="match status" value="1"/>
</dbReference>
<evidence type="ECO:0000256" key="5">
    <source>
        <dbReference type="ARBA" id="ARBA00022692"/>
    </source>
</evidence>
<reference evidence="12 13" key="1">
    <citation type="journal article" date="2015" name="Genome Announc.">
        <title>Complete Genome Sequence of Cupriavidus basilensis 4G11, Isolated from the Oak Ridge Field Research Center Site.</title>
        <authorList>
            <person name="Ray J."/>
            <person name="Waters R.J."/>
            <person name="Skerker J.M."/>
            <person name="Kuehl J.V."/>
            <person name="Price M.N."/>
            <person name="Huang J."/>
            <person name="Chakraborty R."/>
            <person name="Arkin A.P."/>
            <person name="Deutschbauer A."/>
        </authorList>
    </citation>
    <scope>NUCLEOTIDE SEQUENCE [LARGE SCALE GENOMIC DNA]</scope>
    <source>
        <strain evidence="12">4G11</strain>
    </source>
</reference>
<protein>
    <recommendedName>
        <fullName evidence="2">cyclic-guanylate-specific phosphodiesterase</fullName>
        <ecNumber evidence="2">3.1.4.52</ecNumber>
    </recommendedName>
</protein>
<evidence type="ECO:0000259" key="11">
    <source>
        <dbReference type="PROSITE" id="PS50883"/>
    </source>
</evidence>
<comment type="subcellular location">
    <subcellularLocation>
        <location evidence="1">Cell membrane</location>
        <topology evidence="1">Multi-pass membrane protein</topology>
    </subcellularLocation>
</comment>
<dbReference type="SUPFAM" id="SSF141868">
    <property type="entry name" value="EAL domain-like"/>
    <property type="match status" value="1"/>
</dbReference>
<dbReference type="STRING" id="68895.RR42_s2926"/>
<keyword evidence="3" id="KW-1003">Cell membrane</keyword>
<dbReference type="SMART" id="SM00052">
    <property type="entry name" value="EAL"/>
    <property type="match status" value="1"/>
</dbReference>
<keyword evidence="8 10" id="KW-0472">Membrane</keyword>
<evidence type="ECO:0000256" key="4">
    <source>
        <dbReference type="ARBA" id="ARBA00022636"/>
    </source>
</evidence>
<evidence type="ECO:0000313" key="12">
    <source>
        <dbReference type="EMBL" id="AJG24507.1"/>
    </source>
</evidence>
<dbReference type="InterPro" id="IPR050706">
    <property type="entry name" value="Cyclic-di-GMP_PDE-like"/>
</dbReference>
<dbReference type="Pfam" id="PF00563">
    <property type="entry name" value="EAL"/>
    <property type="match status" value="1"/>
</dbReference>
<dbReference type="GO" id="GO:0071111">
    <property type="term" value="F:cyclic-guanylate-specific phosphodiesterase activity"/>
    <property type="evidence" value="ECO:0007669"/>
    <property type="project" value="UniProtKB-EC"/>
</dbReference>
<proteinExistence type="predicted"/>
<feature type="domain" description="EAL" evidence="11">
    <location>
        <begin position="269"/>
        <end position="521"/>
    </location>
</feature>
<keyword evidence="6" id="KW-0378">Hydrolase</keyword>
<evidence type="ECO:0000256" key="3">
    <source>
        <dbReference type="ARBA" id="ARBA00022475"/>
    </source>
</evidence>
<gene>
    <name evidence="12" type="ORF">RR42_s2926</name>
</gene>
<evidence type="ECO:0000256" key="6">
    <source>
        <dbReference type="ARBA" id="ARBA00022801"/>
    </source>
</evidence>
<keyword evidence="13" id="KW-1185">Reference proteome</keyword>
<dbReference type="InterPro" id="IPR001633">
    <property type="entry name" value="EAL_dom"/>
</dbReference>
<evidence type="ECO:0000256" key="9">
    <source>
        <dbReference type="ARBA" id="ARBA00034290"/>
    </source>
</evidence>
<comment type="catalytic activity">
    <reaction evidence="9">
        <text>3',3'-c-di-GMP + H2O = 5'-phosphoguanylyl(3'-&gt;5')guanosine + H(+)</text>
        <dbReference type="Rhea" id="RHEA:24902"/>
        <dbReference type="ChEBI" id="CHEBI:15377"/>
        <dbReference type="ChEBI" id="CHEBI:15378"/>
        <dbReference type="ChEBI" id="CHEBI:58754"/>
        <dbReference type="ChEBI" id="CHEBI:58805"/>
        <dbReference type="EC" id="3.1.4.52"/>
    </reaction>
</comment>
<dbReference type="RefSeq" id="WP_043356676.1">
    <property type="nucleotide sequence ID" value="NZ_CP010537.1"/>
</dbReference>
<dbReference type="AlphaFoldDB" id="A0A0C4YFC8"/>
<dbReference type="EC" id="3.1.4.52" evidence="2"/>
<dbReference type="OrthoDB" id="9813903at2"/>
<dbReference type="PANTHER" id="PTHR33121:SF79">
    <property type="entry name" value="CYCLIC DI-GMP PHOSPHODIESTERASE PDED-RELATED"/>
    <property type="match status" value="1"/>
</dbReference>
<evidence type="ECO:0000256" key="10">
    <source>
        <dbReference type="SAM" id="Phobius"/>
    </source>
</evidence>
<dbReference type="Pfam" id="PF12792">
    <property type="entry name" value="CSS-motif"/>
    <property type="match status" value="1"/>
</dbReference>
<evidence type="ECO:0000313" key="13">
    <source>
        <dbReference type="Proteomes" id="UP000031843"/>
    </source>
</evidence>
<keyword evidence="4" id="KW-0973">c-di-GMP</keyword>
<name>A0A0C4YFC8_9BURK</name>
<dbReference type="InterPro" id="IPR024744">
    <property type="entry name" value="CSS-motif_dom"/>
</dbReference>
<sequence>MQTIKPRREQYWHLAIVLAAMLIPTLVMVPLVFLQARQRADGEALVTAVAIQKQMDNILGVVTANVDKSMALLGKPCEEVIGELTRTSTLSPYFRSLILVHQEKLYCSPVLGKVNDIPLTLAFDAMTSLPPGLLITPSSGTSLVPDRPAVIVSRGIGNGSGVLAVIDGQYLLDIQAAASYSGQFQVQILLSDSLRQLPTGAPLATPTGPRYRNSMQLAKSAAFPIEVRVAVAPALIAAYRHELWRHYAPFLLMATLLSGYLAHLFCRRRLSLVNEIYRGMRQREFHMVYQPVIRLATGECSGLEALVRWHRPGRGHIRPDIFIPLAEDNGVIGDLTRHIFDLVAADLPRLGLGPRDHIGVNVSASHLATPGFVADVQRLLGKLGPDGPLLVLEVTEREALPNDEQVQRNIADLRAQGVLWALDDFGTGQSSLSYLEQLHADFLKIDRSFVMGIGTDSVNAVVLDTMISLGQRLHLELTAEGIENEVQAAYLRQHGVHWAQGYLFAAPLGVEEWAAWRHNRPRVTEAAQETMPDSLPA</sequence>
<evidence type="ECO:0000256" key="8">
    <source>
        <dbReference type="ARBA" id="ARBA00023136"/>
    </source>
</evidence>
<dbReference type="PROSITE" id="PS50883">
    <property type="entry name" value="EAL"/>
    <property type="match status" value="1"/>
</dbReference>
<evidence type="ECO:0000256" key="2">
    <source>
        <dbReference type="ARBA" id="ARBA00012282"/>
    </source>
</evidence>
<keyword evidence="7 10" id="KW-1133">Transmembrane helix</keyword>
<dbReference type="Proteomes" id="UP000031843">
    <property type="component" value="Chromosome secondary"/>
</dbReference>
<evidence type="ECO:0000256" key="7">
    <source>
        <dbReference type="ARBA" id="ARBA00022989"/>
    </source>
</evidence>
<dbReference type="KEGG" id="cbw:RR42_s2926"/>
<organism evidence="12 13">
    <name type="scientific">Cupriavidus basilensis</name>
    <dbReference type="NCBI Taxonomy" id="68895"/>
    <lineage>
        <taxon>Bacteria</taxon>
        <taxon>Pseudomonadati</taxon>
        <taxon>Pseudomonadota</taxon>
        <taxon>Betaproteobacteria</taxon>
        <taxon>Burkholderiales</taxon>
        <taxon>Burkholderiaceae</taxon>
        <taxon>Cupriavidus</taxon>
    </lineage>
</organism>
<dbReference type="InterPro" id="IPR035919">
    <property type="entry name" value="EAL_sf"/>
</dbReference>